<dbReference type="Gene3D" id="2.150.10.10">
    <property type="entry name" value="Serralysin-like metalloprotease, C-terminal"/>
    <property type="match status" value="9"/>
</dbReference>
<dbReference type="PRINTS" id="PR01488">
    <property type="entry name" value="RTXTOXINA"/>
</dbReference>
<dbReference type="Proteomes" id="UP000199582">
    <property type="component" value="Unassembled WGS sequence"/>
</dbReference>
<organism evidence="8 9">
    <name type="scientific">Roseovarius azorensis</name>
    <dbReference type="NCBI Taxonomy" id="1287727"/>
    <lineage>
        <taxon>Bacteria</taxon>
        <taxon>Pseudomonadati</taxon>
        <taxon>Pseudomonadota</taxon>
        <taxon>Alphaproteobacteria</taxon>
        <taxon>Rhodobacterales</taxon>
        <taxon>Roseobacteraceae</taxon>
        <taxon>Roseovarius</taxon>
    </lineage>
</organism>
<keyword evidence="3" id="KW-0964">Secreted</keyword>
<evidence type="ECO:0000256" key="4">
    <source>
        <dbReference type="ARBA" id="ARBA00022656"/>
    </source>
</evidence>
<protein>
    <submittedName>
        <fullName evidence="8">Ca2+-binding protein, RTX toxin-related</fullName>
    </submittedName>
</protein>
<dbReference type="Pfam" id="PF00353">
    <property type="entry name" value="HemolysinCabind"/>
    <property type="match status" value="12"/>
</dbReference>
<dbReference type="GO" id="GO:0005576">
    <property type="term" value="C:extracellular region"/>
    <property type="evidence" value="ECO:0007669"/>
    <property type="project" value="UniProtKB-SubCell"/>
</dbReference>
<dbReference type="InterPro" id="IPR011049">
    <property type="entry name" value="Serralysin-like_metalloprot_C"/>
</dbReference>
<evidence type="ECO:0000256" key="6">
    <source>
        <dbReference type="ARBA" id="ARBA00023026"/>
    </source>
</evidence>
<name>A0A1H7Q082_9RHOB</name>
<evidence type="ECO:0000256" key="7">
    <source>
        <dbReference type="ARBA" id="ARBA00023136"/>
    </source>
</evidence>
<dbReference type="PANTHER" id="PTHR38340">
    <property type="entry name" value="S-LAYER PROTEIN"/>
    <property type="match status" value="1"/>
</dbReference>
<dbReference type="InterPro" id="IPR003995">
    <property type="entry name" value="RTX_toxin_determinant-A"/>
</dbReference>
<dbReference type="STRING" id="1287727.SAMN05443999_105127"/>
<dbReference type="EMBL" id="FOAG01000005">
    <property type="protein sequence ID" value="SEL40905.1"/>
    <property type="molecule type" value="Genomic_DNA"/>
</dbReference>
<dbReference type="PROSITE" id="PS00330">
    <property type="entry name" value="HEMOLYSIN_CALCIUM"/>
    <property type="match status" value="15"/>
</dbReference>
<dbReference type="OrthoDB" id="9342475at2"/>
<dbReference type="GO" id="GO:0090729">
    <property type="term" value="F:toxin activity"/>
    <property type="evidence" value="ECO:0007669"/>
    <property type="project" value="UniProtKB-KW"/>
</dbReference>
<evidence type="ECO:0000256" key="1">
    <source>
        <dbReference type="ARBA" id="ARBA00004370"/>
    </source>
</evidence>
<dbReference type="GO" id="GO:0016020">
    <property type="term" value="C:membrane"/>
    <property type="evidence" value="ECO:0007669"/>
    <property type="project" value="UniProtKB-SubCell"/>
</dbReference>
<accession>A0A1H7Q082</accession>
<dbReference type="InterPro" id="IPR050557">
    <property type="entry name" value="RTX_toxin/Mannuronan_C5-epim"/>
</dbReference>
<keyword evidence="7" id="KW-0472">Membrane</keyword>
<evidence type="ECO:0000313" key="8">
    <source>
        <dbReference type="EMBL" id="SEL40905.1"/>
    </source>
</evidence>
<gene>
    <name evidence="8" type="ORF">SAMN05443999_105127</name>
</gene>
<proteinExistence type="predicted"/>
<dbReference type="SUPFAM" id="SSF51120">
    <property type="entry name" value="beta-Roll"/>
    <property type="match status" value="6"/>
</dbReference>
<keyword evidence="9" id="KW-1185">Reference proteome</keyword>
<dbReference type="PANTHER" id="PTHR38340:SF1">
    <property type="entry name" value="S-LAYER PROTEIN"/>
    <property type="match status" value="1"/>
</dbReference>
<evidence type="ECO:0000256" key="3">
    <source>
        <dbReference type="ARBA" id="ARBA00022525"/>
    </source>
</evidence>
<evidence type="ECO:0000256" key="5">
    <source>
        <dbReference type="ARBA" id="ARBA00022737"/>
    </source>
</evidence>
<dbReference type="RefSeq" id="WP_139274552.1">
    <property type="nucleotide sequence ID" value="NZ_FOAG01000005.1"/>
</dbReference>
<dbReference type="InterPro" id="IPR001343">
    <property type="entry name" value="Hemolysn_Ca-bd"/>
</dbReference>
<sequence length="1317" mass="139371">MNKDLFFDLRTETLSKTDGPIASSALGAEFLGWEFFSNFESRHEVVGFDHIRWPGGIPVEEGINIDNSPDGSREIVFDLTFENLVKWDRDISDGLTGAPVPREGLREVMSFAVENDASFAMIAPTVPYIEAAFADHDQGLEWARQDIRLFATRLLNGDFGPLPKEFVLEIGSEYYALPIWQDNFLQPGVDVARTVGDVFAAMVDELNQVLQDPMLNPTDYDVNIAVQIGRFASRDDDPARGFDDNGVINGGWGEYADNLDFIAALQDVGALDAIDSLIWHRYVPNFWGIERGLSDPVNGRTLSDVTDLWESASGRELSLIVGHLSPAAQGDQDIEFHAPGLTNILQLTTTLLSEGMDYGTIFGLGFGTDGSLGFQNVIFLGGQLYTLMAESLPGMYIHDGFQNNTSPVETIWEGGQVSKEFLRVDDSVNSYVFENEDLVVIFLVAKDFEAETLDYTLHFNESFDNVSITRLFDTGNQFFNPTTGHLIGHIGEIVHETDISIRKSGAGSDLDITFNHDYEIIRITLDRRVVDIHEGTSGNDLFRINHQDDQIINSGEGEDTVQSSVSFDLREHSNGTDIETLHLLGSKNLVGIGNASDNIIVGNSGNNLLKGLGGDDIINGKAGDDTLLGGGGNDLLFGGHGSDELFGSEGNDTLEGGENNDTLYGGAGDDVLKGGAGVDFLSGGAGADRFVINAGSAGGDIILDFVFGDDVIDISAWPARSFDELLIFWTSGRLFVQDNYGSNFFIEGLHESAVELISQDDFVFSGTPPNSDHVSDGGPVQTEPPFAEQDHLDSKILKGTSGDDIFFVDATDIKIIDAGDGQDTVRSLVNFTLRKHSTGDDIEHLELLGTHDLIGVGNALDNLIIGNSGNNHLSGVWGNDTLFGGAGNDTLLGVNGNDVLSGGEGHDRLYGGSGNDTLFGDTGDDFLEGGTGLDMLFGGDGDDTLDGGAQADILQGDLGNDLLFGGDGDDTLFGGDGFDTLHGGAGNDRLEGGEGPGLLFGSAGNDTLSGGSGPDDLYGEDGNDILMGREGNDRLFGGAGADRLIGGNGRDRLFGGEGNDTLEGGGGFDFLDGGEGDDLMFGGDQADRMLGGPGQDTMFGGNGDDRMLGGDGNDVMHGDDGRDRMLGEADNDLMFGGRGDDTLRGGDGDDTLYGDAGNDLLIGGTGRDLIHGGDGNDILRGNGGFDTLFGGEGNDFIAGGAQADQLFGGPGNDTLDGGSGFDTLDGGEGNDLLTGGFNADTFIFADGHGTDTITDFEAANNAEKIDFSGLSTLGDIASVLAVSFQIGADVLIDTGGGNSILLQNVLLNDLDANDFIF</sequence>
<comment type="subcellular location">
    <subcellularLocation>
        <location evidence="1">Membrane</location>
    </subcellularLocation>
    <subcellularLocation>
        <location evidence="2">Secreted</location>
    </subcellularLocation>
</comment>
<keyword evidence="4" id="KW-0800">Toxin</keyword>
<keyword evidence="6" id="KW-0843">Virulence</keyword>
<dbReference type="PRINTS" id="PR00313">
    <property type="entry name" value="CABNDNGRPT"/>
</dbReference>
<reference evidence="8 9" key="1">
    <citation type="submission" date="2016-10" db="EMBL/GenBank/DDBJ databases">
        <authorList>
            <person name="de Groot N.N."/>
        </authorList>
    </citation>
    <scope>NUCLEOTIDE SEQUENCE [LARGE SCALE GENOMIC DNA]</scope>
    <source>
        <strain evidence="8 9">DSM 100674</strain>
    </source>
</reference>
<dbReference type="InterPro" id="IPR018511">
    <property type="entry name" value="Hemolysin-typ_Ca-bd_CS"/>
</dbReference>
<evidence type="ECO:0000256" key="2">
    <source>
        <dbReference type="ARBA" id="ARBA00004613"/>
    </source>
</evidence>
<evidence type="ECO:0000313" key="9">
    <source>
        <dbReference type="Proteomes" id="UP000199582"/>
    </source>
</evidence>
<dbReference type="GO" id="GO:0005509">
    <property type="term" value="F:calcium ion binding"/>
    <property type="evidence" value="ECO:0007669"/>
    <property type="project" value="InterPro"/>
</dbReference>
<keyword evidence="5" id="KW-0677">Repeat</keyword>